<protein>
    <recommendedName>
        <fullName evidence="8">DUF86 domain-containing protein</fullName>
    </recommendedName>
</protein>
<evidence type="ECO:0000256" key="6">
    <source>
        <dbReference type="ARBA" id="ARBA00024207"/>
    </source>
</evidence>
<keyword evidence="1" id="KW-0597">Phosphoprotein</keyword>
<gene>
    <name evidence="7" type="ORF">HELGO_WM943</name>
</gene>
<dbReference type="GO" id="GO:0110001">
    <property type="term" value="C:toxin-antitoxin complex"/>
    <property type="evidence" value="ECO:0007669"/>
    <property type="project" value="InterPro"/>
</dbReference>
<dbReference type="EMBL" id="CACVAS010000117">
    <property type="protein sequence ID" value="CAA6823549.1"/>
    <property type="molecule type" value="Genomic_DNA"/>
</dbReference>
<dbReference type="InterPro" id="IPR037038">
    <property type="entry name" value="HepT-like_sf"/>
</dbReference>
<dbReference type="AlphaFoldDB" id="A0A6S6UA12"/>
<evidence type="ECO:0000256" key="4">
    <source>
        <dbReference type="ARBA" id="ARBA00022741"/>
    </source>
</evidence>
<evidence type="ECO:0008006" key="8">
    <source>
        <dbReference type="Google" id="ProtNLM"/>
    </source>
</evidence>
<name>A0A6S6UA12_9BACT</name>
<keyword evidence="2" id="KW-1277">Toxin-antitoxin system</keyword>
<evidence type="ECO:0000256" key="5">
    <source>
        <dbReference type="ARBA" id="ARBA00022801"/>
    </source>
</evidence>
<keyword evidence="4" id="KW-0547">Nucleotide-binding</keyword>
<organism evidence="7">
    <name type="scientific">uncultured Sulfurovum sp</name>
    <dbReference type="NCBI Taxonomy" id="269237"/>
    <lineage>
        <taxon>Bacteria</taxon>
        <taxon>Pseudomonadati</taxon>
        <taxon>Campylobacterota</taxon>
        <taxon>Epsilonproteobacteria</taxon>
        <taxon>Campylobacterales</taxon>
        <taxon>Sulfurovaceae</taxon>
        <taxon>Sulfurovum</taxon>
        <taxon>environmental samples</taxon>
    </lineage>
</organism>
<accession>A0A6S6UA12</accession>
<reference evidence="7" key="1">
    <citation type="submission" date="2020-01" db="EMBL/GenBank/DDBJ databases">
        <authorList>
            <person name="Meier V. D."/>
            <person name="Meier V D."/>
        </authorList>
    </citation>
    <scope>NUCLEOTIDE SEQUENCE</scope>
    <source>
        <strain evidence="7">HLG_WM_MAG_01</strain>
    </source>
</reference>
<dbReference type="Gene3D" id="1.20.120.580">
    <property type="entry name" value="bsu32300-like"/>
    <property type="match status" value="1"/>
</dbReference>
<dbReference type="GO" id="GO:0016787">
    <property type="term" value="F:hydrolase activity"/>
    <property type="evidence" value="ECO:0007669"/>
    <property type="project" value="UniProtKB-KW"/>
</dbReference>
<dbReference type="Pfam" id="PF01934">
    <property type="entry name" value="HepT-like"/>
    <property type="match status" value="1"/>
</dbReference>
<evidence type="ECO:0000256" key="3">
    <source>
        <dbReference type="ARBA" id="ARBA00022722"/>
    </source>
</evidence>
<dbReference type="GO" id="GO:0000166">
    <property type="term" value="F:nucleotide binding"/>
    <property type="evidence" value="ECO:0007669"/>
    <property type="project" value="UniProtKB-KW"/>
</dbReference>
<keyword evidence="3" id="KW-0540">Nuclease</keyword>
<dbReference type="PANTHER" id="PTHR34139">
    <property type="entry name" value="UPF0331 PROTEIN MJ0127"/>
    <property type="match status" value="1"/>
</dbReference>
<evidence type="ECO:0000313" key="7">
    <source>
        <dbReference type="EMBL" id="CAA6823549.1"/>
    </source>
</evidence>
<dbReference type="InterPro" id="IPR008201">
    <property type="entry name" value="HepT-like"/>
</dbReference>
<dbReference type="PANTHER" id="PTHR34139:SF1">
    <property type="entry name" value="RNASE MJ1380-RELATED"/>
    <property type="match status" value="1"/>
</dbReference>
<proteinExistence type="inferred from homology"/>
<evidence type="ECO:0000256" key="1">
    <source>
        <dbReference type="ARBA" id="ARBA00022553"/>
    </source>
</evidence>
<keyword evidence="5" id="KW-0378">Hydrolase</keyword>
<dbReference type="InterPro" id="IPR051813">
    <property type="entry name" value="HepT_RNase_toxin"/>
</dbReference>
<comment type="similarity">
    <text evidence="6">Belongs to the HepT RNase toxin family.</text>
</comment>
<dbReference type="GO" id="GO:0004540">
    <property type="term" value="F:RNA nuclease activity"/>
    <property type="evidence" value="ECO:0007669"/>
    <property type="project" value="InterPro"/>
</dbReference>
<evidence type="ECO:0000256" key="2">
    <source>
        <dbReference type="ARBA" id="ARBA00022649"/>
    </source>
</evidence>
<sequence length="126" mass="14769">MQKSRYLKTLSIFNMSNTHFNLQSLLEAIDKIDIYSQTFKTADDFHHDSKSFDASMMQFVVIGEIVTRLDEGYKQTHSTIPWQKVKNFRNIIAHDYFGIDADEIWSIIQNHLIPLRTDIKALLEEC</sequence>